<evidence type="ECO:0000313" key="10">
    <source>
        <dbReference type="Proteomes" id="UP000425960"/>
    </source>
</evidence>
<feature type="transmembrane region" description="Helical" evidence="8">
    <location>
        <begin position="282"/>
        <end position="309"/>
    </location>
</feature>
<feature type="transmembrane region" description="Helical" evidence="8">
    <location>
        <begin position="122"/>
        <end position="144"/>
    </location>
</feature>
<dbReference type="GO" id="GO:0005886">
    <property type="term" value="C:plasma membrane"/>
    <property type="evidence" value="ECO:0007669"/>
    <property type="project" value="UniProtKB-SubCell"/>
</dbReference>
<organism evidence="9 10">
    <name type="scientific">Desulfosarcina ovata subsp. sediminis</name>
    <dbReference type="NCBI Taxonomy" id="885957"/>
    <lineage>
        <taxon>Bacteria</taxon>
        <taxon>Pseudomonadati</taxon>
        <taxon>Thermodesulfobacteriota</taxon>
        <taxon>Desulfobacteria</taxon>
        <taxon>Desulfobacterales</taxon>
        <taxon>Desulfosarcinaceae</taxon>
        <taxon>Desulfosarcina</taxon>
    </lineage>
</organism>
<dbReference type="EMBL" id="AP021876">
    <property type="protein sequence ID" value="BBO81803.1"/>
    <property type="molecule type" value="Genomic_DNA"/>
</dbReference>
<dbReference type="Gene3D" id="1.20.1530.20">
    <property type="match status" value="1"/>
</dbReference>
<feature type="transmembrane region" description="Helical" evidence="8">
    <location>
        <begin position="38"/>
        <end position="56"/>
    </location>
</feature>
<keyword evidence="5 8" id="KW-0812">Transmembrane</keyword>
<sequence>MGIITTIVPIFIVVAIGWLARRRGFIPMEFLPPANRLVYYLAIPAMIFCAISKGTIRQHFNTAGLLLTLAAVTSAYLMAWGVSHLDRMAGARAGTFIQSAAHGNQGHIGLPLAFYLLGQSGLVKASIIAGFVMILQNVLSVWFLQTQAAPRGSRSGTIDILLKLSGNPIILSAMTGILFAFFQIPVPIVLQRSLEMLGGMAPPMALLLIGASLSIRGMRRHFRPAMGAVLIKLVVLPAIGLLLYLKLGLTADEFLPGLILLASPSATVTFVMAREMQGDPEFAVATISASTLFSAATFSLWLMLVHWIALAAG</sequence>
<comment type="similarity">
    <text evidence="2">Belongs to the auxin efflux carrier (TC 2.A.69) family.</text>
</comment>
<dbReference type="PANTHER" id="PTHR36838">
    <property type="entry name" value="AUXIN EFFLUX CARRIER FAMILY PROTEIN"/>
    <property type="match status" value="1"/>
</dbReference>
<evidence type="ECO:0000256" key="3">
    <source>
        <dbReference type="ARBA" id="ARBA00022448"/>
    </source>
</evidence>
<evidence type="ECO:0000313" key="9">
    <source>
        <dbReference type="EMBL" id="BBO81803.1"/>
    </source>
</evidence>
<keyword evidence="7 8" id="KW-0472">Membrane</keyword>
<evidence type="ECO:0000256" key="7">
    <source>
        <dbReference type="ARBA" id="ARBA00023136"/>
    </source>
</evidence>
<name>A0A5K7ZRJ1_9BACT</name>
<feature type="transmembrane region" description="Helical" evidence="8">
    <location>
        <begin position="227"/>
        <end position="248"/>
    </location>
</feature>
<proteinExistence type="inferred from homology"/>
<evidence type="ECO:0000256" key="5">
    <source>
        <dbReference type="ARBA" id="ARBA00022692"/>
    </source>
</evidence>
<comment type="subcellular location">
    <subcellularLocation>
        <location evidence="1">Cell membrane</location>
        <topology evidence="1">Multi-pass membrane protein</topology>
    </subcellularLocation>
</comment>
<protein>
    <recommendedName>
        <fullName evidence="11">Transporter</fullName>
    </recommendedName>
</protein>
<evidence type="ECO:0000256" key="1">
    <source>
        <dbReference type="ARBA" id="ARBA00004651"/>
    </source>
</evidence>
<feature type="transmembrane region" description="Helical" evidence="8">
    <location>
        <begin position="254"/>
        <end position="273"/>
    </location>
</feature>
<dbReference type="GO" id="GO:0055085">
    <property type="term" value="P:transmembrane transport"/>
    <property type="evidence" value="ECO:0007669"/>
    <property type="project" value="InterPro"/>
</dbReference>
<dbReference type="Proteomes" id="UP000425960">
    <property type="component" value="Chromosome"/>
</dbReference>
<reference evidence="9 10" key="1">
    <citation type="submission" date="2019-11" db="EMBL/GenBank/DDBJ databases">
        <title>Comparative genomics of hydrocarbon-degrading Desulfosarcina strains.</title>
        <authorList>
            <person name="Watanabe M."/>
            <person name="Kojima H."/>
            <person name="Fukui M."/>
        </authorList>
    </citation>
    <scope>NUCLEOTIDE SEQUENCE [LARGE SCALE GENOMIC DNA]</scope>
    <source>
        <strain evidence="9 10">28bB2T</strain>
    </source>
</reference>
<evidence type="ECO:0000256" key="6">
    <source>
        <dbReference type="ARBA" id="ARBA00022989"/>
    </source>
</evidence>
<dbReference type="Pfam" id="PF03547">
    <property type="entry name" value="Mem_trans"/>
    <property type="match status" value="1"/>
</dbReference>
<feature type="transmembrane region" description="Helical" evidence="8">
    <location>
        <begin position="196"/>
        <end position="215"/>
    </location>
</feature>
<accession>A0A5K7ZRJ1</accession>
<evidence type="ECO:0000256" key="8">
    <source>
        <dbReference type="SAM" id="Phobius"/>
    </source>
</evidence>
<keyword evidence="3" id="KW-0813">Transport</keyword>
<dbReference type="AlphaFoldDB" id="A0A5K7ZRJ1"/>
<gene>
    <name evidence="9" type="ORF">DSCO28_23690</name>
</gene>
<evidence type="ECO:0008006" key="11">
    <source>
        <dbReference type="Google" id="ProtNLM"/>
    </source>
</evidence>
<feature type="transmembrane region" description="Helical" evidence="8">
    <location>
        <begin position="63"/>
        <end position="82"/>
    </location>
</feature>
<evidence type="ECO:0000256" key="4">
    <source>
        <dbReference type="ARBA" id="ARBA00022475"/>
    </source>
</evidence>
<keyword evidence="6 8" id="KW-1133">Transmembrane helix</keyword>
<dbReference type="InterPro" id="IPR038770">
    <property type="entry name" value="Na+/solute_symporter_sf"/>
</dbReference>
<dbReference type="KEGG" id="dov:DSCO28_23690"/>
<evidence type="ECO:0000256" key="2">
    <source>
        <dbReference type="ARBA" id="ARBA00010145"/>
    </source>
</evidence>
<dbReference type="InterPro" id="IPR004776">
    <property type="entry name" value="Mem_transp_PIN-like"/>
</dbReference>
<dbReference type="RefSeq" id="WP_155322404.1">
    <property type="nucleotide sequence ID" value="NZ_AP021876.1"/>
</dbReference>
<feature type="transmembrane region" description="Helical" evidence="8">
    <location>
        <begin position="164"/>
        <end position="184"/>
    </location>
</feature>
<keyword evidence="4" id="KW-1003">Cell membrane</keyword>